<dbReference type="PANTHER" id="PTHR39515">
    <property type="entry name" value="CONSERVED PROTEIN"/>
    <property type="match status" value="1"/>
</dbReference>
<name>A0A0F7FWD1_9ACTN</name>
<dbReference type="AlphaFoldDB" id="A0A0F7FWD1"/>
<evidence type="ECO:0000256" key="1">
    <source>
        <dbReference type="SAM" id="MobiDB-lite"/>
    </source>
</evidence>
<dbReference type="Proteomes" id="UP000034034">
    <property type="component" value="Chromosome"/>
</dbReference>
<dbReference type="InterPro" id="IPR052526">
    <property type="entry name" value="HTH-type_Bedaq_tolerance"/>
</dbReference>
<dbReference type="HOGENOM" id="CLU_083287_15_0_11"/>
<dbReference type="GO" id="GO:0003700">
    <property type="term" value="F:DNA-binding transcription factor activity"/>
    <property type="evidence" value="ECO:0007669"/>
    <property type="project" value="InterPro"/>
</dbReference>
<protein>
    <submittedName>
        <fullName evidence="3">MarR family transcriptional regulator</fullName>
    </submittedName>
</protein>
<accession>A0A0F7FWD1</accession>
<organism evidence="3 4">
    <name type="scientific">Streptomyces xiamenensis</name>
    <dbReference type="NCBI Taxonomy" id="408015"/>
    <lineage>
        <taxon>Bacteria</taxon>
        <taxon>Bacillati</taxon>
        <taxon>Actinomycetota</taxon>
        <taxon>Actinomycetes</taxon>
        <taxon>Kitasatosporales</taxon>
        <taxon>Streptomycetaceae</taxon>
        <taxon>Streptomyces</taxon>
    </lineage>
</organism>
<dbReference type="PROSITE" id="PS50995">
    <property type="entry name" value="HTH_MARR_2"/>
    <property type="match status" value="1"/>
</dbReference>
<evidence type="ECO:0000313" key="4">
    <source>
        <dbReference type="Proteomes" id="UP000034034"/>
    </source>
</evidence>
<keyword evidence="4" id="KW-1185">Reference proteome</keyword>
<evidence type="ECO:0000259" key="2">
    <source>
        <dbReference type="PROSITE" id="PS50995"/>
    </source>
</evidence>
<dbReference type="Gene3D" id="1.10.10.10">
    <property type="entry name" value="Winged helix-like DNA-binding domain superfamily/Winged helix DNA-binding domain"/>
    <property type="match status" value="1"/>
</dbReference>
<dbReference type="InterPro" id="IPR000835">
    <property type="entry name" value="HTH_MarR-typ"/>
</dbReference>
<proteinExistence type="predicted"/>
<feature type="region of interest" description="Disordered" evidence="1">
    <location>
        <begin position="137"/>
        <end position="169"/>
    </location>
</feature>
<dbReference type="EMBL" id="CP009922">
    <property type="protein sequence ID" value="AKG44297.1"/>
    <property type="molecule type" value="Genomic_DNA"/>
</dbReference>
<reference evidence="3" key="1">
    <citation type="submission" date="2019-08" db="EMBL/GenBank/DDBJ databases">
        <title>Complete genome sequence of a mangrove-derived Streptomyces xiamenensis.</title>
        <authorList>
            <person name="Xu J."/>
        </authorList>
    </citation>
    <scope>NUCLEOTIDE SEQUENCE</scope>
    <source>
        <strain evidence="3">318</strain>
    </source>
</reference>
<dbReference type="InterPro" id="IPR036390">
    <property type="entry name" value="WH_DNA-bd_sf"/>
</dbReference>
<sequence>MAQSRERFEGLQRELLLLTRYELSSRQRDGGAALERSAHLLLTRLAAQGPMTIAELAQAFALDTSTINRQTAALLREGLARRVPDPDGGMARRLQMTEEGARRLADREQRSREGLAAVLAAWDPEDVQALEESLTRFNQSIEARTGRSWPRPAGGGPAGPDGTPENAAG</sequence>
<dbReference type="PATRIC" id="fig|408015.6.peg.2948"/>
<gene>
    <name evidence="3" type="ORF">SXIM_29130</name>
</gene>
<feature type="compositionally biased region" description="Low complexity" evidence="1">
    <location>
        <begin position="160"/>
        <end position="169"/>
    </location>
</feature>
<evidence type="ECO:0000313" key="3">
    <source>
        <dbReference type="EMBL" id="AKG44297.1"/>
    </source>
</evidence>
<dbReference type="InterPro" id="IPR036388">
    <property type="entry name" value="WH-like_DNA-bd_sf"/>
</dbReference>
<feature type="domain" description="HTH marR-type" evidence="2">
    <location>
        <begin position="8"/>
        <end position="139"/>
    </location>
</feature>
<dbReference type="SMART" id="SM00347">
    <property type="entry name" value="HTH_MARR"/>
    <property type="match status" value="1"/>
</dbReference>
<dbReference type="RefSeq" id="WP_030733146.1">
    <property type="nucleotide sequence ID" value="NZ_CP009922.3"/>
</dbReference>
<dbReference type="KEGG" id="sxi:SXIM_29130"/>
<dbReference type="SUPFAM" id="SSF46785">
    <property type="entry name" value="Winged helix' DNA-binding domain"/>
    <property type="match status" value="1"/>
</dbReference>
<dbReference type="PANTHER" id="PTHR39515:SF2">
    <property type="entry name" value="HTH-TYPE TRANSCRIPTIONAL REGULATOR RV0880"/>
    <property type="match status" value="1"/>
</dbReference>
<dbReference type="Pfam" id="PF01047">
    <property type="entry name" value="MarR"/>
    <property type="match status" value="1"/>
</dbReference>